<comment type="caution">
    <text evidence="2">The sequence shown here is derived from an EMBL/GenBank/DDBJ whole genome shotgun (WGS) entry which is preliminary data.</text>
</comment>
<dbReference type="AlphaFoldDB" id="A0A8S4BHH8"/>
<evidence type="ECO:0000256" key="1">
    <source>
        <dbReference type="SAM" id="MobiDB-lite"/>
    </source>
</evidence>
<feature type="compositionally biased region" description="Polar residues" evidence="1">
    <location>
        <begin position="394"/>
        <end position="406"/>
    </location>
</feature>
<evidence type="ECO:0000313" key="2">
    <source>
        <dbReference type="EMBL" id="CAG5990287.1"/>
    </source>
</evidence>
<protein>
    <submittedName>
        <fullName evidence="2">(Atlantic silverside) hypothetical protein</fullName>
    </submittedName>
</protein>
<feature type="compositionally biased region" description="Polar residues" evidence="1">
    <location>
        <begin position="504"/>
        <end position="513"/>
    </location>
</feature>
<dbReference type="EMBL" id="CAJRST010036666">
    <property type="protein sequence ID" value="CAG5990287.1"/>
    <property type="molecule type" value="Genomic_DNA"/>
</dbReference>
<organism evidence="2 3">
    <name type="scientific">Menidia menidia</name>
    <name type="common">Atlantic silverside</name>
    <dbReference type="NCBI Taxonomy" id="238744"/>
    <lineage>
        <taxon>Eukaryota</taxon>
        <taxon>Metazoa</taxon>
        <taxon>Chordata</taxon>
        <taxon>Craniata</taxon>
        <taxon>Vertebrata</taxon>
        <taxon>Euteleostomi</taxon>
        <taxon>Actinopterygii</taxon>
        <taxon>Neopterygii</taxon>
        <taxon>Teleostei</taxon>
        <taxon>Neoteleostei</taxon>
        <taxon>Acanthomorphata</taxon>
        <taxon>Ovalentaria</taxon>
        <taxon>Atherinomorphae</taxon>
        <taxon>Atheriniformes</taxon>
        <taxon>Atherinopsidae</taxon>
        <taxon>Menidiinae</taxon>
        <taxon>Menidia</taxon>
    </lineage>
</organism>
<feature type="compositionally biased region" description="Low complexity" evidence="1">
    <location>
        <begin position="101"/>
        <end position="117"/>
    </location>
</feature>
<keyword evidence="3" id="KW-1185">Reference proteome</keyword>
<feature type="region of interest" description="Disordered" evidence="1">
    <location>
        <begin position="780"/>
        <end position="813"/>
    </location>
</feature>
<feature type="region of interest" description="Disordered" evidence="1">
    <location>
        <begin position="351"/>
        <end position="562"/>
    </location>
</feature>
<proteinExistence type="predicted"/>
<feature type="region of interest" description="Disordered" evidence="1">
    <location>
        <begin position="100"/>
        <end position="121"/>
    </location>
</feature>
<feature type="compositionally biased region" description="Basic and acidic residues" evidence="1">
    <location>
        <begin position="64"/>
        <end position="86"/>
    </location>
</feature>
<reference evidence="2" key="1">
    <citation type="submission" date="2021-05" db="EMBL/GenBank/DDBJ databases">
        <authorList>
            <person name="Tigano A."/>
        </authorList>
    </citation>
    <scope>NUCLEOTIDE SEQUENCE</scope>
</reference>
<feature type="compositionally biased region" description="Polar residues" evidence="1">
    <location>
        <begin position="536"/>
        <end position="556"/>
    </location>
</feature>
<evidence type="ECO:0000313" key="3">
    <source>
        <dbReference type="Proteomes" id="UP000677803"/>
    </source>
</evidence>
<dbReference type="Proteomes" id="UP000677803">
    <property type="component" value="Unassembled WGS sequence"/>
</dbReference>
<feature type="region of interest" description="Disordered" evidence="1">
    <location>
        <begin position="847"/>
        <end position="879"/>
    </location>
</feature>
<feature type="compositionally biased region" description="Basic residues" evidence="1">
    <location>
        <begin position="471"/>
        <end position="488"/>
    </location>
</feature>
<feature type="region of interest" description="Disordered" evidence="1">
    <location>
        <begin position="43"/>
        <end position="87"/>
    </location>
</feature>
<name>A0A8S4BHH8_9TELE</name>
<accession>A0A8S4BHH8</accession>
<dbReference type="OrthoDB" id="8964816at2759"/>
<sequence>MEKFFKPVHSPSATDEIKLQKNHHHHRFQQHQDQHLHRYAKIDNNGRNTDDSQGHHRHHRQSHYLHDSGHHDEHHPHQFHQGEDNGKLYNHYTSVTLSRASSSSSLSSSSSSSSYSSWYTETSGNDTISLQHVERPQHSLSCSNISDVQRNLREDDSRGPIVFATVEHDPTGNVGSCLHDDTQRSRRHGFAALNRGHSRSDEGFLQCNEGDVAGKESKVSHINYGPLYKTTSLNRSLAFSEENIVLGVPRGPKRAVSSTQLPSKGILKKKEHHNDIRKAKSMEVISPRVTKGEGQSGQKGKGVTQVEIEQARANFVEGKLQFSAFLDEITKQVMSPSDLNTFGVNCDKTTEKMSAHAPTSGPVKPQLPPKKHRRATEGETAQPPKQAGRPVKACNSSRKQSDSSNPEKLISYSARTHQGSPPPSQHPHPGSLSQRDRMSSPTGGSLPGERYSRYGPLLTDGTSTSPEPSHPKKRHHRKQQVHKQHPHPQHFPQQMHQESDQRRPNNSPPSSVQGAGPGFGSESSSIKSDSSRARDTGSTATSQSSEQSGRHQSQHMGHSKQHRDMVFDTDHLQALQEENADLHQNLLQTVVCIESLEAELQRTRDELCHVKEKYKSLLQTHTGTKQTNNILGEHLHIASESLSSERKYLMNRVSQLGSELEEANRTIAALESINVPCLIKELLEKHFDSPEAIQTFLTTSLPTTKSYPPKVEGAGYDWMTESEAGSQRVTAFLPVKQNVPTKKNEGSLLGHSELSQSPPFSVDDISTAIYKKMAASFASRPQPVYPQSQQSSSQVTNYIKNPPDPQQAHVGADSWAGRGGLKVLLLEQEAGDVNSMSAQQILDDFMQHLQTHKEGGGGKEQQSGQEWASGVEQTGKVAD</sequence>
<gene>
    <name evidence="2" type="ORF">MMEN_LOCUS17342</name>
</gene>